<feature type="site" description="Could be important to modulate the pK values of the two catalytic cysteine residues" evidence="3">
    <location>
        <position position="145"/>
    </location>
</feature>
<dbReference type="InterPro" id="IPR001653">
    <property type="entry name" value="DAP_epimerase_DapF"/>
</dbReference>
<keyword evidence="3" id="KW-0963">Cytoplasm</keyword>
<keyword evidence="3" id="KW-0028">Amino-acid biosynthesis</keyword>
<comment type="similarity">
    <text evidence="1 3">Belongs to the diaminopimelate epimerase family.</text>
</comment>
<gene>
    <name evidence="3 5" type="primary">dapF</name>
    <name evidence="5" type="ORF">ENW50_01735</name>
</gene>
<evidence type="ECO:0000256" key="3">
    <source>
        <dbReference type="HAMAP-Rule" id="MF_00197"/>
    </source>
</evidence>
<feature type="binding site" evidence="3">
    <location>
        <begin position="208"/>
        <end position="209"/>
    </location>
    <ligand>
        <name>substrate</name>
    </ligand>
</feature>
<evidence type="ECO:0000256" key="4">
    <source>
        <dbReference type="NCBIfam" id="TIGR00652"/>
    </source>
</evidence>
<comment type="pathway">
    <text evidence="3">Amino-acid biosynthesis; L-lysine biosynthesis via DAP pathway; DL-2,6-diaminopimelate from LL-2,6-diaminopimelate: step 1/1.</text>
</comment>
<feature type="site" description="Could be important to modulate the pK values of the two catalytic cysteine residues" evidence="3">
    <location>
        <position position="198"/>
    </location>
</feature>
<comment type="caution">
    <text evidence="5">The sequence shown here is derived from an EMBL/GenBank/DDBJ whole genome shotgun (WGS) entry which is preliminary data.</text>
</comment>
<dbReference type="PANTHER" id="PTHR31689:SF0">
    <property type="entry name" value="DIAMINOPIMELATE EPIMERASE"/>
    <property type="match status" value="1"/>
</dbReference>
<keyword evidence="3" id="KW-0457">Lysine biosynthesis</keyword>
<dbReference type="GO" id="GO:0009089">
    <property type="term" value="P:lysine biosynthetic process via diaminopimelate"/>
    <property type="evidence" value="ECO:0007669"/>
    <property type="project" value="UniProtKB-UniRule"/>
</dbReference>
<dbReference type="UniPathway" id="UPA00034">
    <property type="reaction ID" value="UER00025"/>
</dbReference>
<dbReference type="AlphaFoldDB" id="A0A7V4XQW5"/>
<comment type="catalytic activity">
    <reaction evidence="3">
        <text>(2S,6S)-2,6-diaminopimelate = meso-2,6-diaminopimelate</text>
        <dbReference type="Rhea" id="RHEA:15393"/>
        <dbReference type="ChEBI" id="CHEBI:57609"/>
        <dbReference type="ChEBI" id="CHEBI:57791"/>
        <dbReference type="EC" id="5.1.1.7"/>
    </reaction>
</comment>
<evidence type="ECO:0000313" key="5">
    <source>
        <dbReference type="EMBL" id="HGY93402.1"/>
    </source>
</evidence>
<feature type="binding site" evidence="3">
    <location>
        <position position="143"/>
    </location>
    <ligand>
        <name>substrate</name>
    </ligand>
</feature>
<evidence type="ECO:0000256" key="1">
    <source>
        <dbReference type="ARBA" id="ARBA00010219"/>
    </source>
</evidence>
<feature type="binding site" evidence="3">
    <location>
        <position position="57"/>
    </location>
    <ligand>
        <name>substrate</name>
    </ligand>
</feature>
<dbReference type="EC" id="5.1.1.7" evidence="3 4"/>
<dbReference type="EMBL" id="DTKL01000014">
    <property type="protein sequence ID" value="HGY93402.1"/>
    <property type="molecule type" value="Genomic_DNA"/>
</dbReference>
<dbReference type="Gene3D" id="3.10.310.10">
    <property type="entry name" value="Diaminopimelate Epimerase, Chain A, domain 1"/>
    <property type="match status" value="2"/>
</dbReference>
<reference evidence="5" key="1">
    <citation type="journal article" date="2020" name="mSystems">
        <title>Genome- and Community-Level Interaction Insights into Carbon Utilization and Element Cycling Functions of Hydrothermarchaeota in Hydrothermal Sediment.</title>
        <authorList>
            <person name="Zhou Z."/>
            <person name="Liu Y."/>
            <person name="Xu W."/>
            <person name="Pan J."/>
            <person name="Luo Z.H."/>
            <person name="Li M."/>
        </authorList>
    </citation>
    <scope>NUCLEOTIDE SEQUENCE [LARGE SCALE GENOMIC DNA]</scope>
    <source>
        <strain evidence="5">SpSt-855</strain>
    </source>
</reference>
<keyword evidence="2 3" id="KW-0413">Isomerase</keyword>
<sequence>MQFVKADACGNDFLIVEGKADPALAMALCQRHTGVGADGVEFLEKTGPHSGAIRLVNADGSIAEISGNGTRCVAAWMAHASHAQPGDTITLTTDAGARACRVVSADGGKFFMATGMGVPTVRPGTVKLPQGITVEGSVVHTGNPHFVIEVQSGDFTVQGHDWREIGKAICFHPDFPAQTNVEFVHVIDTNTVAIRIYERGVGPTTSSGTGTCASATATIAAGHAASPLRVIAEGGEQRVEWAGEGAEITLTGPAELICQGEAFIG</sequence>
<feature type="binding site" evidence="3">
    <location>
        <position position="180"/>
    </location>
    <ligand>
        <name>substrate</name>
    </ligand>
</feature>
<comment type="function">
    <text evidence="3">Catalyzes the stereoinversion of LL-2,6-diaminopimelate (L,L-DAP) to meso-diaminopimelate (meso-DAP), a precursor of L-lysine and an essential component of the bacterial peptidoglycan.</text>
</comment>
<evidence type="ECO:0000256" key="2">
    <source>
        <dbReference type="ARBA" id="ARBA00023235"/>
    </source>
</evidence>
<dbReference type="HAMAP" id="MF_00197">
    <property type="entry name" value="DAP_epimerase"/>
    <property type="match status" value="1"/>
</dbReference>
<comment type="subunit">
    <text evidence="3">Homodimer.</text>
</comment>
<protein>
    <recommendedName>
        <fullName evidence="3 4">Diaminopimelate epimerase</fullName>
        <shortName evidence="3">DAP epimerase</shortName>
        <ecNumber evidence="3 4">5.1.1.7</ecNumber>
    </recommendedName>
    <alternativeName>
        <fullName evidence="3">PLP-independent amino acid racemase</fullName>
    </alternativeName>
</protein>
<accession>A0A7V4XQW5</accession>
<dbReference type="NCBIfam" id="TIGR00652">
    <property type="entry name" value="DapF"/>
    <property type="match status" value="1"/>
</dbReference>
<dbReference type="SUPFAM" id="SSF54506">
    <property type="entry name" value="Diaminopimelate epimerase-like"/>
    <property type="match status" value="2"/>
</dbReference>
<dbReference type="GO" id="GO:0005829">
    <property type="term" value="C:cytosol"/>
    <property type="evidence" value="ECO:0007669"/>
    <property type="project" value="TreeGrafter"/>
</dbReference>
<feature type="binding site" evidence="3">
    <location>
        <begin position="198"/>
        <end position="199"/>
    </location>
    <ligand>
        <name>substrate</name>
    </ligand>
</feature>
<feature type="binding site" evidence="3">
    <location>
        <begin position="67"/>
        <end position="68"/>
    </location>
    <ligand>
        <name>substrate</name>
    </ligand>
</feature>
<proteinExistence type="inferred from homology"/>
<dbReference type="Pfam" id="PF01678">
    <property type="entry name" value="DAP_epimerase"/>
    <property type="match status" value="2"/>
</dbReference>
<name>A0A7V4XQW5_9BACT</name>
<feature type="binding site" evidence="3">
    <location>
        <position position="11"/>
    </location>
    <ligand>
        <name>substrate</name>
    </ligand>
</feature>
<organism evidence="5">
    <name type="scientific">Acidobacterium capsulatum</name>
    <dbReference type="NCBI Taxonomy" id="33075"/>
    <lineage>
        <taxon>Bacteria</taxon>
        <taxon>Pseudomonadati</taxon>
        <taxon>Acidobacteriota</taxon>
        <taxon>Terriglobia</taxon>
        <taxon>Terriglobales</taxon>
        <taxon>Acidobacteriaceae</taxon>
        <taxon>Acidobacterium</taxon>
    </lineage>
</organism>
<dbReference type="GO" id="GO:0008837">
    <property type="term" value="F:diaminopimelate epimerase activity"/>
    <property type="evidence" value="ECO:0007669"/>
    <property type="project" value="UniProtKB-UniRule"/>
</dbReference>
<dbReference type="PANTHER" id="PTHR31689">
    <property type="entry name" value="DIAMINOPIMELATE EPIMERASE, CHLOROPLASTIC"/>
    <property type="match status" value="1"/>
</dbReference>
<comment type="subcellular location">
    <subcellularLocation>
        <location evidence="3">Cytoplasm</location>
    </subcellularLocation>
</comment>
<comment type="caution">
    <text evidence="3">Lacks conserved residue(s) required for the propagation of feature annotation.</text>
</comment>